<protein>
    <submittedName>
        <fullName evidence="2">DUF3042 family protein</fullName>
    </submittedName>
</protein>
<keyword evidence="1" id="KW-1133">Transmembrane helix</keyword>
<accession>A0A514Z883</accession>
<sequence length="57" mass="6238">MHNKSFITGFVAGKAFTLIALAAGALCIKTQVINPIKEKKQMIDNGRKRAARKRIAP</sequence>
<keyword evidence="3" id="KW-1185">Reference proteome</keyword>
<proteinExistence type="predicted"/>
<dbReference type="EMBL" id="CP041356">
    <property type="protein sequence ID" value="QDK70801.1"/>
    <property type="molecule type" value="Genomic_DNA"/>
</dbReference>
<keyword evidence="1" id="KW-0812">Transmembrane</keyword>
<name>A0A514Z883_9LACT</name>
<keyword evidence="1" id="KW-0472">Membrane</keyword>
<dbReference type="InterPro" id="IPR021402">
    <property type="entry name" value="DUF3042"/>
</dbReference>
<dbReference type="Proteomes" id="UP000315128">
    <property type="component" value="Chromosome"/>
</dbReference>
<dbReference type="RefSeq" id="WP_142766385.1">
    <property type="nucleotide sequence ID" value="NZ_CP041356.1"/>
</dbReference>
<dbReference type="AlphaFoldDB" id="A0A514Z883"/>
<dbReference type="KEGG" id="lack:FLP15_06040"/>
<dbReference type="OrthoDB" id="2242880at2"/>
<reference evidence="2 3" key="1">
    <citation type="submission" date="2019-07" db="EMBL/GenBank/DDBJ databases">
        <title>Genome sequencing of KACC 19320.</title>
        <authorList>
            <person name="Heo J."/>
            <person name="Kim S.-J."/>
            <person name="Kim J.-S."/>
            <person name="Hong S.-B."/>
            <person name="Kwon S.-W."/>
        </authorList>
    </citation>
    <scope>NUCLEOTIDE SEQUENCE [LARGE SCALE GENOMIC DNA]</scope>
    <source>
        <strain evidence="2 3">KACC 19320</strain>
    </source>
</reference>
<organism evidence="2 3">
    <name type="scientific">Lactococcus protaetiae</name>
    <dbReference type="NCBI Taxonomy" id="2592653"/>
    <lineage>
        <taxon>Bacteria</taxon>
        <taxon>Bacillati</taxon>
        <taxon>Bacillota</taxon>
        <taxon>Bacilli</taxon>
        <taxon>Lactobacillales</taxon>
        <taxon>Streptococcaceae</taxon>
        <taxon>Lactococcus</taxon>
    </lineage>
</organism>
<feature type="transmembrane region" description="Helical" evidence="1">
    <location>
        <begin position="6"/>
        <end position="28"/>
    </location>
</feature>
<dbReference type="Pfam" id="PF11240">
    <property type="entry name" value="DUF3042"/>
    <property type="match status" value="1"/>
</dbReference>
<evidence type="ECO:0000256" key="1">
    <source>
        <dbReference type="SAM" id="Phobius"/>
    </source>
</evidence>
<evidence type="ECO:0000313" key="3">
    <source>
        <dbReference type="Proteomes" id="UP000315128"/>
    </source>
</evidence>
<gene>
    <name evidence="2" type="ORF">FLP15_06040</name>
</gene>
<evidence type="ECO:0000313" key="2">
    <source>
        <dbReference type="EMBL" id="QDK70801.1"/>
    </source>
</evidence>